<evidence type="ECO:0000313" key="19">
    <source>
        <dbReference type="Proteomes" id="UP000648239"/>
    </source>
</evidence>
<keyword evidence="4" id="KW-0132">Cell division</keyword>
<dbReference type="PANTHER" id="PTHR22683:SF41">
    <property type="entry name" value="DNA TRANSLOCASE FTSK"/>
    <property type="match status" value="1"/>
</dbReference>
<dbReference type="InterPro" id="IPR036388">
    <property type="entry name" value="WH-like_DNA-bd_sf"/>
</dbReference>
<dbReference type="EMBL" id="JACXWD010000002">
    <property type="protein sequence ID" value="MBD3866772.1"/>
    <property type="molecule type" value="Genomic_DNA"/>
</dbReference>
<comment type="similarity">
    <text evidence="2">Belongs to the FtsK/SpoIIIE/SftA family.</text>
</comment>
<dbReference type="SUPFAM" id="SSF46785">
    <property type="entry name" value="Winged helix' DNA-binding domain"/>
    <property type="match status" value="1"/>
</dbReference>
<keyword evidence="5 16" id="KW-0812">Transmembrane</keyword>
<evidence type="ECO:0000256" key="9">
    <source>
        <dbReference type="ARBA" id="ARBA00022989"/>
    </source>
</evidence>
<evidence type="ECO:0000256" key="4">
    <source>
        <dbReference type="ARBA" id="ARBA00022618"/>
    </source>
</evidence>
<evidence type="ECO:0000256" key="1">
    <source>
        <dbReference type="ARBA" id="ARBA00004651"/>
    </source>
</evidence>
<comment type="subunit">
    <text evidence="13">Homohexamer. Forms a ring that surrounds DNA.</text>
</comment>
<evidence type="ECO:0000313" key="18">
    <source>
        <dbReference type="EMBL" id="MBD3866772.1"/>
    </source>
</evidence>
<feature type="transmembrane region" description="Helical" evidence="16">
    <location>
        <begin position="17"/>
        <end position="36"/>
    </location>
</feature>
<evidence type="ECO:0000256" key="13">
    <source>
        <dbReference type="ARBA" id="ARBA00025923"/>
    </source>
</evidence>
<evidence type="ECO:0000256" key="6">
    <source>
        <dbReference type="ARBA" id="ARBA00022741"/>
    </source>
</evidence>
<dbReference type="GO" id="GO:0005886">
    <property type="term" value="C:plasma membrane"/>
    <property type="evidence" value="ECO:0007669"/>
    <property type="project" value="UniProtKB-SubCell"/>
</dbReference>
<dbReference type="GO" id="GO:0003677">
    <property type="term" value="F:DNA binding"/>
    <property type="evidence" value="ECO:0007669"/>
    <property type="project" value="UniProtKB-KW"/>
</dbReference>
<feature type="transmembrane region" description="Helical" evidence="16">
    <location>
        <begin position="56"/>
        <end position="86"/>
    </location>
</feature>
<dbReference type="InterPro" id="IPR003593">
    <property type="entry name" value="AAA+_ATPase"/>
</dbReference>
<feature type="binding site" evidence="14">
    <location>
        <begin position="420"/>
        <end position="427"/>
    </location>
    <ligand>
        <name>ATP</name>
        <dbReference type="ChEBI" id="CHEBI:30616"/>
    </ligand>
</feature>
<gene>
    <name evidence="18" type="ORF">IFK94_01485</name>
</gene>
<accession>A0A8J6XQR3</accession>
<evidence type="ECO:0000259" key="17">
    <source>
        <dbReference type="PROSITE" id="PS50901"/>
    </source>
</evidence>
<keyword evidence="8 14" id="KW-0067">ATP-binding</keyword>
<keyword evidence="3" id="KW-1003">Cell membrane</keyword>
<keyword evidence="6 14" id="KW-0547">Nucleotide-binding</keyword>
<sequence length="754" mass="82498">MATSKKSWKKSRRIQELIGIVLLFVALVSIMSLLSYDQGDATWFSRQTDDQPRSNWVGWAGATLSEALLQLLGTSALLIPIFLAAAGWTRLRYPTEPFALGAATGLAGLTLALSSLTDLLFRGIIWGGEEFAAGGYLGNLISRLLVSIFNRPGAFVFSAALVAAVVVLVTRVSFSRILDLLTYGAGRLWFMVRSLFTEKDRTGRTRPVSDPTPEPSKKRKPIPYDGGKEPPTLVSKTESKPVPPPAARRATPRARQQGLPLHGMAGGGYSLPPLELLKEPEPQKGDNESDLLSRADLLTEKFAEFAVAGKVVAIHPGPVVTTFEFEPDSGVRFSKVTALVEDLCLALRAVSIRIDRIPGKSTVGIEVPNERQEIIYPKQLIDSAEFNDSESKLTMALGKDIGGEVFVTDLDKMPHLLIAGATGAGKSVGLNGMITSILYKSTPDDVRFIMIDTKMIELGIYADIPHLLIPVVTEPKAASTALKWAVREMGKRYKRLASVGVRNLGQFNELLLKEPDRTMTDDRSGAEIPLHHLPYIVIIIDEMADLMMVASADVEESVMRLAQMARAVGIHLILATQRPSVDVITGTIKANFPSRIAFRVSQRVDSRTIIDRQGAEHLLGRGDMLFLPPGSARLIRLHGGYITEAELNRITTFLKKTAKPDYDDAVLKEEKEERGKPGNEERDEFFIKAVEVVLQEGQCSITMIQRRLRLGYARAARIVDAMEQAGIVGPPDGARPREVLAGPDILEELEASGQ</sequence>
<dbReference type="GO" id="GO:0051301">
    <property type="term" value="P:cell division"/>
    <property type="evidence" value="ECO:0007669"/>
    <property type="project" value="UniProtKB-KW"/>
</dbReference>
<feature type="region of interest" description="Disordered" evidence="15">
    <location>
        <begin position="270"/>
        <end position="289"/>
    </location>
</feature>
<dbReference type="Gene3D" id="3.30.980.40">
    <property type="match status" value="1"/>
</dbReference>
<dbReference type="InterPro" id="IPR018541">
    <property type="entry name" value="Ftsk_gamma"/>
</dbReference>
<reference evidence="18 19" key="1">
    <citation type="submission" date="2020-08" db="EMBL/GenBank/DDBJ databases">
        <title>Acidobacteriota in marine sediments use diverse sulfur dissimilation pathways.</title>
        <authorList>
            <person name="Wasmund K."/>
        </authorList>
    </citation>
    <scope>NUCLEOTIDE SEQUENCE [LARGE SCALE GENOMIC DNA]</scope>
    <source>
        <strain evidence="18">MAG AM4</strain>
    </source>
</reference>
<dbReference type="PROSITE" id="PS50901">
    <property type="entry name" value="FTSK"/>
    <property type="match status" value="1"/>
</dbReference>
<dbReference type="InterPro" id="IPR050206">
    <property type="entry name" value="FtsK/SpoIIIE/SftA"/>
</dbReference>
<proteinExistence type="inferred from homology"/>
<feature type="transmembrane region" description="Helical" evidence="16">
    <location>
        <begin position="98"/>
        <end position="117"/>
    </location>
</feature>
<dbReference type="SMART" id="SM00843">
    <property type="entry name" value="Ftsk_gamma"/>
    <property type="match status" value="1"/>
</dbReference>
<feature type="compositionally biased region" description="Basic and acidic residues" evidence="15">
    <location>
        <begin position="276"/>
        <end position="289"/>
    </location>
</feature>
<feature type="transmembrane region" description="Helical" evidence="16">
    <location>
        <begin position="123"/>
        <end position="142"/>
    </location>
</feature>
<dbReference type="CDD" id="cd01127">
    <property type="entry name" value="TrwB_TraG_TraD_VirD4"/>
    <property type="match status" value="1"/>
</dbReference>
<comment type="caution">
    <text evidence="18">The sequence shown here is derived from an EMBL/GenBank/DDBJ whole genome shotgun (WGS) entry which is preliminary data.</text>
</comment>
<evidence type="ECO:0000256" key="10">
    <source>
        <dbReference type="ARBA" id="ARBA00023125"/>
    </source>
</evidence>
<dbReference type="SMART" id="SM00382">
    <property type="entry name" value="AAA"/>
    <property type="match status" value="1"/>
</dbReference>
<feature type="domain" description="FtsK" evidence="17">
    <location>
        <begin position="402"/>
        <end position="607"/>
    </location>
</feature>
<evidence type="ECO:0000256" key="15">
    <source>
        <dbReference type="SAM" id="MobiDB-lite"/>
    </source>
</evidence>
<dbReference type="InterPro" id="IPR025199">
    <property type="entry name" value="FtsK_4TM"/>
</dbReference>
<dbReference type="InterPro" id="IPR036390">
    <property type="entry name" value="WH_DNA-bd_sf"/>
</dbReference>
<dbReference type="Gene3D" id="3.40.50.300">
    <property type="entry name" value="P-loop containing nucleotide triphosphate hydrolases"/>
    <property type="match status" value="1"/>
</dbReference>
<dbReference type="Pfam" id="PF17854">
    <property type="entry name" value="FtsK_alpha"/>
    <property type="match status" value="1"/>
</dbReference>
<feature type="transmembrane region" description="Helical" evidence="16">
    <location>
        <begin position="154"/>
        <end position="174"/>
    </location>
</feature>
<dbReference type="AlphaFoldDB" id="A0A8J6XQR3"/>
<dbReference type="InterPro" id="IPR041027">
    <property type="entry name" value="FtsK_alpha"/>
</dbReference>
<evidence type="ECO:0000256" key="11">
    <source>
        <dbReference type="ARBA" id="ARBA00023136"/>
    </source>
</evidence>
<evidence type="ECO:0000256" key="12">
    <source>
        <dbReference type="ARBA" id="ARBA00023306"/>
    </source>
</evidence>
<dbReference type="GO" id="GO:0005524">
    <property type="term" value="F:ATP binding"/>
    <property type="evidence" value="ECO:0007669"/>
    <property type="project" value="UniProtKB-UniRule"/>
</dbReference>
<keyword evidence="9 16" id="KW-1133">Transmembrane helix</keyword>
<evidence type="ECO:0000256" key="16">
    <source>
        <dbReference type="SAM" id="Phobius"/>
    </source>
</evidence>
<organism evidence="18 19">
    <name type="scientific">Candidatus Polarisedimenticola svalbardensis</name>
    <dbReference type="NCBI Taxonomy" id="2886004"/>
    <lineage>
        <taxon>Bacteria</taxon>
        <taxon>Pseudomonadati</taxon>
        <taxon>Acidobacteriota</taxon>
        <taxon>Candidatus Polarisedimenticolia</taxon>
        <taxon>Candidatus Polarisedimenticolales</taxon>
        <taxon>Candidatus Polarisedimenticolaceae</taxon>
        <taxon>Candidatus Polarisedimenticola</taxon>
    </lineage>
</organism>
<keyword evidence="10" id="KW-0238">DNA-binding</keyword>
<keyword evidence="12" id="KW-0131">Cell cycle</keyword>
<dbReference type="Pfam" id="PF09397">
    <property type="entry name" value="FtsK_gamma"/>
    <property type="match status" value="1"/>
</dbReference>
<evidence type="ECO:0000256" key="7">
    <source>
        <dbReference type="ARBA" id="ARBA00022829"/>
    </source>
</evidence>
<keyword evidence="11 16" id="KW-0472">Membrane</keyword>
<dbReference type="SUPFAM" id="SSF52540">
    <property type="entry name" value="P-loop containing nucleoside triphosphate hydrolases"/>
    <property type="match status" value="1"/>
</dbReference>
<comment type="subcellular location">
    <subcellularLocation>
        <location evidence="1">Cell membrane</location>
        <topology evidence="1">Multi-pass membrane protein</topology>
    </subcellularLocation>
</comment>
<feature type="region of interest" description="Disordered" evidence="15">
    <location>
        <begin position="201"/>
        <end position="264"/>
    </location>
</feature>
<evidence type="ECO:0000256" key="2">
    <source>
        <dbReference type="ARBA" id="ARBA00006474"/>
    </source>
</evidence>
<dbReference type="PANTHER" id="PTHR22683">
    <property type="entry name" value="SPORULATION PROTEIN RELATED"/>
    <property type="match status" value="1"/>
</dbReference>
<protein>
    <submittedName>
        <fullName evidence="18">DNA translocase FtsK 4TM domain-containing protein</fullName>
    </submittedName>
</protein>
<dbReference type="Gene3D" id="1.10.10.10">
    <property type="entry name" value="Winged helix-like DNA-binding domain superfamily/Winged helix DNA-binding domain"/>
    <property type="match status" value="1"/>
</dbReference>
<keyword evidence="7" id="KW-0159">Chromosome partition</keyword>
<dbReference type="InterPro" id="IPR002543">
    <property type="entry name" value="FtsK_dom"/>
</dbReference>
<name>A0A8J6XQR3_9BACT</name>
<evidence type="ECO:0000256" key="3">
    <source>
        <dbReference type="ARBA" id="ARBA00022475"/>
    </source>
</evidence>
<dbReference type="GO" id="GO:0007059">
    <property type="term" value="P:chromosome segregation"/>
    <property type="evidence" value="ECO:0007669"/>
    <property type="project" value="UniProtKB-KW"/>
</dbReference>
<evidence type="ECO:0000256" key="5">
    <source>
        <dbReference type="ARBA" id="ARBA00022692"/>
    </source>
</evidence>
<dbReference type="Pfam" id="PF01580">
    <property type="entry name" value="FtsK_SpoIIIE"/>
    <property type="match status" value="1"/>
</dbReference>
<evidence type="ECO:0000256" key="8">
    <source>
        <dbReference type="ARBA" id="ARBA00022840"/>
    </source>
</evidence>
<dbReference type="Proteomes" id="UP000648239">
    <property type="component" value="Unassembled WGS sequence"/>
</dbReference>
<evidence type="ECO:0000256" key="14">
    <source>
        <dbReference type="PROSITE-ProRule" id="PRU00289"/>
    </source>
</evidence>
<dbReference type="Pfam" id="PF13491">
    <property type="entry name" value="FtsK_4TM"/>
    <property type="match status" value="1"/>
</dbReference>
<dbReference type="InterPro" id="IPR027417">
    <property type="entry name" value="P-loop_NTPase"/>
</dbReference>